<name>A0ABY5YCW8_9DEIO</name>
<sequence>MKKMKSQQGFTLVELLMSIFIAGALLVAISAIISSSARDSNRINLNADIIKEGQIAQQIITGRLGEALYVWWPTGSGTSNLLLTTTGTTAKNTVNGNNQYQWTVASATATVPIDPG</sequence>
<keyword evidence="5" id="KW-0472">Membrane</keyword>
<evidence type="ECO:0000256" key="2">
    <source>
        <dbReference type="ARBA" id="ARBA00004418"/>
    </source>
</evidence>
<evidence type="ECO:0000256" key="3">
    <source>
        <dbReference type="ARBA" id="ARBA00022764"/>
    </source>
</evidence>
<evidence type="ECO:0000313" key="7">
    <source>
        <dbReference type="Proteomes" id="UP001060261"/>
    </source>
</evidence>
<evidence type="ECO:0000256" key="4">
    <source>
        <dbReference type="ARBA" id="ARBA00023237"/>
    </source>
</evidence>
<dbReference type="NCBIfam" id="TIGR02532">
    <property type="entry name" value="IV_pilin_GFxxxE"/>
    <property type="match status" value="1"/>
</dbReference>
<dbReference type="RefSeq" id="WP_260559178.1">
    <property type="nucleotide sequence ID" value="NZ_BAABEC010000071.1"/>
</dbReference>
<accession>A0ABY5YCW8</accession>
<evidence type="ECO:0000256" key="5">
    <source>
        <dbReference type="SAM" id="Phobius"/>
    </source>
</evidence>
<reference evidence="6" key="1">
    <citation type="submission" date="2022-09" db="EMBL/GenBank/DDBJ databases">
        <title>genome sequence of Deinococcus rubellus.</title>
        <authorList>
            <person name="Srinivasan S."/>
        </authorList>
    </citation>
    <scope>NUCLEOTIDE SEQUENCE</scope>
    <source>
        <strain evidence="6">Ant6</strain>
    </source>
</reference>
<dbReference type="EMBL" id="CP104213">
    <property type="protein sequence ID" value="UWX62884.1"/>
    <property type="molecule type" value="Genomic_DNA"/>
</dbReference>
<keyword evidence="5" id="KW-1133">Transmembrane helix</keyword>
<dbReference type="InterPro" id="IPR045584">
    <property type="entry name" value="Pilin-like"/>
</dbReference>
<dbReference type="InterPro" id="IPR012902">
    <property type="entry name" value="N_methyl_site"/>
</dbReference>
<dbReference type="Pfam" id="PF07963">
    <property type="entry name" value="N_methyl"/>
    <property type="match status" value="1"/>
</dbReference>
<evidence type="ECO:0000256" key="1">
    <source>
        <dbReference type="ARBA" id="ARBA00004203"/>
    </source>
</evidence>
<keyword evidence="5" id="KW-0812">Transmembrane</keyword>
<proteinExistence type="predicted"/>
<keyword evidence="4" id="KW-0998">Cell outer membrane</keyword>
<dbReference type="SUPFAM" id="SSF54523">
    <property type="entry name" value="Pili subunits"/>
    <property type="match status" value="1"/>
</dbReference>
<protein>
    <submittedName>
        <fullName evidence="6">Prepilin-type N-terminal cleavage/methylation domain-containing protein</fullName>
    </submittedName>
</protein>
<gene>
    <name evidence="6" type="ORF">N0D28_08880</name>
</gene>
<keyword evidence="7" id="KW-1185">Reference proteome</keyword>
<dbReference type="Proteomes" id="UP001060261">
    <property type="component" value="Chromosome"/>
</dbReference>
<comment type="subcellular location">
    <subcellularLocation>
        <location evidence="1">Cell outer membrane</location>
        <topology evidence="1">Single-pass membrane protein</topology>
    </subcellularLocation>
    <subcellularLocation>
        <location evidence="2">Periplasm</location>
    </subcellularLocation>
</comment>
<feature type="transmembrane region" description="Helical" evidence="5">
    <location>
        <begin position="12"/>
        <end position="33"/>
    </location>
</feature>
<evidence type="ECO:0000313" key="6">
    <source>
        <dbReference type="EMBL" id="UWX62884.1"/>
    </source>
</evidence>
<keyword evidence="3" id="KW-0574">Periplasm</keyword>
<organism evidence="6 7">
    <name type="scientific">Deinococcus rubellus</name>
    <dbReference type="NCBI Taxonomy" id="1889240"/>
    <lineage>
        <taxon>Bacteria</taxon>
        <taxon>Thermotogati</taxon>
        <taxon>Deinococcota</taxon>
        <taxon>Deinococci</taxon>
        <taxon>Deinococcales</taxon>
        <taxon>Deinococcaceae</taxon>
        <taxon>Deinococcus</taxon>
    </lineage>
</organism>
<dbReference type="PROSITE" id="PS00409">
    <property type="entry name" value="PROKAR_NTER_METHYL"/>
    <property type="match status" value="1"/>
</dbReference>